<accession>A0ABV9JNL6</accession>
<dbReference type="InterPro" id="IPR029058">
    <property type="entry name" value="AB_hydrolase_fold"/>
</dbReference>
<dbReference type="Gene3D" id="3.40.50.1820">
    <property type="entry name" value="alpha/beta hydrolase"/>
    <property type="match status" value="1"/>
</dbReference>
<evidence type="ECO:0000313" key="1">
    <source>
        <dbReference type="EMBL" id="MFC4655867.1"/>
    </source>
</evidence>
<dbReference type="EMBL" id="JBHSGB010000010">
    <property type="protein sequence ID" value="MFC4655867.1"/>
    <property type="molecule type" value="Genomic_DNA"/>
</dbReference>
<reference evidence="2" key="1">
    <citation type="journal article" date="2019" name="Int. J. Syst. Evol. Microbiol.">
        <title>The Global Catalogue of Microorganisms (GCM) 10K type strain sequencing project: providing services to taxonomists for standard genome sequencing and annotation.</title>
        <authorList>
            <consortium name="The Broad Institute Genomics Platform"/>
            <consortium name="The Broad Institute Genome Sequencing Center for Infectious Disease"/>
            <person name="Wu L."/>
            <person name="Ma J."/>
        </authorList>
    </citation>
    <scope>NUCLEOTIDE SEQUENCE [LARGE SCALE GENOMIC DNA]</scope>
    <source>
        <strain evidence="2">DT28</strain>
    </source>
</reference>
<evidence type="ECO:0008006" key="3">
    <source>
        <dbReference type="Google" id="ProtNLM"/>
    </source>
</evidence>
<dbReference type="PANTHER" id="PTHR35560">
    <property type="entry name" value="BLL0132 PROTEIN"/>
    <property type="match status" value="1"/>
</dbReference>
<name>A0ABV9JNL6_9GAMM</name>
<dbReference type="RefSeq" id="WP_377334367.1">
    <property type="nucleotide sequence ID" value="NZ_JBHSGB010000010.1"/>
</dbReference>
<dbReference type="PANTHER" id="PTHR35560:SF3">
    <property type="entry name" value="PEPTIDASE S9 PROLYL OLIGOPEPTIDASE CATALYTIC DOMAIN-CONTAINING PROTEIN"/>
    <property type="match status" value="1"/>
</dbReference>
<keyword evidence="2" id="KW-1185">Reference proteome</keyword>
<gene>
    <name evidence="1" type="ORF">ACFO3I_12700</name>
</gene>
<comment type="caution">
    <text evidence="1">The sequence shown here is derived from an EMBL/GenBank/DDBJ whole genome shotgun (WGS) entry which is preliminary data.</text>
</comment>
<protein>
    <recommendedName>
        <fullName evidence="3">Alpha/beta hydrolase</fullName>
    </recommendedName>
</protein>
<sequence>MKLLKWMFGLLLALVVALSLIGYLYLYVLPTGPQKTDVRPTGAGKDSFVINAYQHTERKTIRVWTYKPQQWTADGQVLFVMHGMGRNAESYLDAWSEIAERKNLLLVAPEFDSRFYRVITNDYQEGNLKSYFGWNNPQSEWAFTVVENIFDQLNTINHWSLEHYDMFGHSAGGQFVQRMVAVKPEARVRKAIAANAGSYTFMQETVPYPFGLGGVQHNLNASFGKQLVLLLGELDNNAEQGVLDQSEAAMRQGANRLQRGQNFFSVAEAVAKKADYPFHWTLQLVPKVGHDYQKMSEAAATLL</sequence>
<proteinExistence type="predicted"/>
<dbReference type="Proteomes" id="UP001595962">
    <property type="component" value="Unassembled WGS sequence"/>
</dbReference>
<organism evidence="1 2">
    <name type="scientific">Rheinheimera marina</name>
    <dbReference type="NCBI Taxonomy" id="1774958"/>
    <lineage>
        <taxon>Bacteria</taxon>
        <taxon>Pseudomonadati</taxon>
        <taxon>Pseudomonadota</taxon>
        <taxon>Gammaproteobacteria</taxon>
        <taxon>Chromatiales</taxon>
        <taxon>Chromatiaceae</taxon>
        <taxon>Rheinheimera</taxon>
    </lineage>
</organism>
<dbReference type="SUPFAM" id="SSF53474">
    <property type="entry name" value="alpha/beta-Hydrolases"/>
    <property type="match status" value="1"/>
</dbReference>
<evidence type="ECO:0000313" key="2">
    <source>
        <dbReference type="Proteomes" id="UP001595962"/>
    </source>
</evidence>